<dbReference type="SMART" id="SM00342">
    <property type="entry name" value="HTH_ARAC"/>
    <property type="match status" value="1"/>
</dbReference>
<sequence>MSFRPRMQSFHVGVEVVSPLSWRSWSGVVADVWEVACPGGAWGEYVSPDPRLFIVLEQTAGTGMADAGIDIVDSADGAVHHAASAGGNPICYIPADLRIWSRAEPLRRLRHLDLHFDRRALETRMGEKVDSRRLETPRLMFADDRVLRLARLTAEECMQPSGLDDMYGDGLINALLTAVLQLEKKEPRTRSRLSQWQLRRAVAYIEDNCLRQIRLEELAELTGLSQSYFSHAFKASTGLPPHRWLMRARIEKVKKLLEHQDASLPDVAAMTGFADQAHLTRIFRKMVGTTPAAWKRDHVAARSVSRLPPSGMFRPGVHNKPESSDPAQERSIQYPAVDATHAVRQDGLP</sequence>
<feature type="region of interest" description="Disordered" evidence="4">
    <location>
        <begin position="306"/>
        <end position="337"/>
    </location>
</feature>
<accession>A0ABX0UXF0</accession>
<gene>
    <name evidence="6" type="ORF">FHS82_001429</name>
</gene>
<evidence type="ECO:0000313" key="7">
    <source>
        <dbReference type="Proteomes" id="UP001429580"/>
    </source>
</evidence>
<dbReference type="InterPro" id="IPR050204">
    <property type="entry name" value="AraC_XylS_family_regulators"/>
</dbReference>
<keyword evidence="2" id="KW-0238">DNA-binding</keyword>
<dbReference type="Proteomes" id="UP001429580">
    <property type="component" value="Unassembled WGS sequence"/>
</dbReference>
<reference evidence="6 7" key="1">
    <citation type="submission" date="2020-03" db="EMBL/GenBank/DDBJ databases">
        <title>Genomic Encyclopedia of Type Strains, Phase IV (KMG-IV): sequencing the most valuable type-strain genomes for metagenomic binning, comparative biology and taxonomic classification.</title>
        <authorList>
            <person name="Goeker M."/>
        </authorList>
    </citation>
    <scope>NUCLEOTIDE SEQUENCE [LARGE SCALE GENOMIC DNA]</scope>
    <source>
        <strain evidence="6 7">DSM 103870</strain>
    </source>
</reference>
<dbReference type="PANTHER" id="PTHR46796">
    <property type="entry name" value="HTH-TYPE TRANSCRIPTIONAL ACTIVATOR RHAS-RELATED"/>
    <property type="match status" value="1"/>
</dbReference>
<evidence type="ECO:0000256" key="2">
    <source>
        <dbReference type="ARBA" id="ARBA00023125"/>
    </source>
</evidence>
<dbReference type="InterPro" id="IPR018060">
    <property type="entry name" value="HTH_AraC"/>
</dbReference>
<dbReference type="PANTHER" id="PTHR46796:SF14">
    <property type="entry name" value="TRANSCRIPTIONAL REGULATORY PROTEIN"/>
    <property type="match status" value="1"/>
</dbReference>
<evidence type="ECO:0000256" key="1">
    <source>
        <dbReference type="ARBA" id="ARBA00023015"/>
    </source>
</evidence>
<protein>
    <submittedName>
        <fullName evidence="6">AraC-like DNA-binding protein</fullName>
    </submittedName>
</protein>
<keyword evidence="7" id="KW-1185">Reference proteome</keyword>
<proteinExistence type="predicted"/>
<organism evidence="6 7">
    <name type="scientific">Pseudochelatococcus lubricantis</name>
    <dbReference type="NCBI Taxonomy" id="1538102"/>
    <lineage>
        <taxon>Bacteria</taxon>
        <taxon>Pseudomonadati</taxon>
        <taxon>Pseudomonadota</taxon>
        <taxon>Alphaproteobacteria</taxon>
        <taxon>Hyphomicrobiales</taxon>
        <taxon>Chelatococcaceae</taxon>
        <taxon>Pseudochelatococcus</taxon>
    </lineage>
</organism>
<evidence type="ECO:0000259" key="5">
    <source>
        <dbReference type="PROSITE" id="PS01124"/>
    </source>
</evidence>
<dbReference type="EMBL" id="JAASQI010000003">
    <property type="protein sequence ID" value="NIJ57593.1"/>
    <property type="molecule type" value="Genomic_DNA"/>
</dbReference>
<dbReference type="PROSITE" id="PS01124">
    <property type="entry name" value="HTH_ARAC_FAMILY_2"/>
    <property type="match status" value="1"/>
</dbReference>
<dbReference type="Gene3D" id="1.10.10.60">
    <property type="entry name" value="Homeodomain-like"/>
    <property type="match status" value="2"/>
</dbReference>
<name>A0ABX0UXF0_9HYPH</name>
<evidence type="ECO:0000313" key="6">
    <source>
        <dbReference type="EMBL" id="NIJ57593.1"/>
    </source>
</evidence>
<comment type="caution">
    <text evidence="6">The sequence shown here is derived from an EMBL/GenBank/DDBJ whole genome shotgun (WGS) entry which is preliminary data.</text>
</comment>
<dbReference type="InterPro" id="IPR009057">
    <property type="entry name" value="Homeodomain-like_sf"/>
</dbReference>
<dbReference type="PROSITE" id="PS00041">
    <property type="entry name" value="HTH_ARAC_FAMILY_1"/>
    <property type="match status" value="1"/>
</dbReference>
<dbReference type="InterPro" id="IPR018062">
    <property type="entry name" value="HTH_AraC-typ_CS"/>
</dbReference>
<dbReference type="SUPFAM" id="SSF46689">
    <property type="entry name" value="Homeodomain-like"/>
    <property type="match status" value="2"/>
</dbReference>
<dbReference type="Pfam" id="PF12833">
    <property type="entry name" value="HTH_18"/>
    <property type="match status" value="1"/>
</dbReference>
<keyword evidence="1" id="KW-0805">Transcription regulation</keyword>
<evidence type="ECO:0000256" key="4">
    <source>
        <dbReference type="SAM" id="MobiDB-lite"/>
    </source>
</evidence>
<evidence type="ECO:0000256" key="3">
    <source>
        <dbReference type="ARBA" id="ARBA00023163"/>
    </source>
</evidence>
<feature type="domain" description="HTH araC/xylS-type" evidence="5">
    <location>
        <begin position="199"/>
        <end position="297"/>
    </location>
</feature>
<keyword evidence="3" id="KW-0804">Transcription</keyword>